<dbReference type="OrthoDB" id="9121563at2"/>
<dbReference type="InterPro" id="IPR003660">
    <property type="entry name" value="HAMP_dom"/>
</dbReference>
<dbReference type="Pfam" id="PF02518">
    <property type="entry name" value="HATPase_c"/>
    <property type="match status" value="1"/>
</dbReference>
<dbReference type="InterPro" id="IPR036890">
    <property type="entry name" value="HATPase_C_sf"/>
</dbReference>
<proteinExistence type="predicted"/>
<dbReference type="Gene3D" id="1.10.287.130">
    <property type="match status" value="1"/>
</dbReference>
<evidence type="ECO:0000256" key="10">
    <source>
        <dbReference type="SAM" id="Phobius"/>
    </source>
</evidence>
<evidence type="ECO:0000256" key="1">
    <source>
        <dbReference type="ARBA" id="ARBA00000085"/>
    </source>
</evidence>
<feature type="transmembrane region" description="Helical" evidence="10">
    <location>
        <begin position="148"/>
        <end position="168"/>
    </location>
</feature>
<dbReference type="GO" id="GO:0005886">
    <property type="term" value="C:plasma membrane"/>
    <property type="evidence" value="ECO:0007669"/>
    <property type="project" value="TreeGrafter"/>
</dbReference>
<dbReference type="InterPro" id="IPR003594">
    <property type="entry name" value="HATPase_dom"/>
</dbReference>
<dbReference type="PROSITE" id="PS50109">
    <property type="entry name" value="HIS_KIN"/>
    <property type="match status" value="1"/>
</dbReference>
<gene>
    <name evidence="13" type="ORF">EKG38_01490</name>
</gene>
<keyword evidence="9" id="KW-0902">Two-component regulatory system</keyword>
<dbReference type="SMART" id="SM00387">
    <property type="entry name" value="HATPase_c"/>
    <property type="match status" value="1"/>
</dbReference>
<evidence type="ECO:0000256" key="2">
    <source>
        <dbReference type="ARBA" id="ARBA00004370"/>
    </source>
</evidence>
<keyword evidence="5" id="KW-0808">Transferase</keyword>
<protein>
    <recommendedName>
        <fullName evidence="3">histidine kinase</fullName>
        <ecNumber evidence="3">2.7.13.3</ecNumber>
    </recommendedName>
</protein>
<name>A0A431WYR8_9GAMM</name>
<comment type="catalytic activity">
    <reaction evidence="1">
        <text>ATP + protein L-histidine = ADP + protein N-phospho-L-histidine.</text>
        <dbReference type="EC" id="2.7.13.3"/>
    </reaction>
</comment>
<evidence type="ECO:0000256" key="4">
    <source>
        <dbReference type="ARBA" id="ARBA00022553"/>
    </source>
</evidence>
<evidence type="ECO:0000256" key="5">
    <source>
        <dbReference type="ARBA" id="ARBA00022679"/>
    </source>
</evidence>
<evidence type="ECO:0000256" key="9">
    <source>
        <dbReference type="ARBA" id="ARBA00023012"/>
    </source>
</evidence>
<evidence type="ECO:0000313" key="13">
    <source>
        <dbReference type="EMBL" id="RTR40618.1"/>
    </source>
</evidence>
<dbReference type="InterPro" id="IPR003661">
    <property type="entry name" value="HisK_dim/P_dom"/>
</dbReference>
<comment type="subcellular location">
    <subcellularLocation>
        <location evidence="2">Membrane</location>
    </subcellularLocation>
</comment>
<accession>A0A431WYR8</accession>
<feature type="domain" description="HAMP" evidence="12">
    <location>
        <begin position="172"/>
        <end position="223"/>
    </location>
</feature>
<dbReference type="SUPFAM" id="SSF47384">
    <property type="entry name" value="Homodimeric domain of signal transducing histidine kinase"/>
    <property type="match status" value="1"/>
</dbReference>
<evidence type="ECO:0000256" key="3">
    <source>
        <dbReference type="ARBA" id="ARBA00012438"/>
    </source>
</evidence>
<dbReference type="EC" id="2.7.13.3" evidence="3"/>
<dbReference type="AlphaFoldDB" id="A0A431WYR8"/>
<feature type="domain" description="Histidine kinase" evidence="11">
    <location>
        <begin position="231"/>
        <end position="422"/>
    </location>
</feature>
<dbReference type="PANTHER" id="PTHR45436">
    <property type="entry name" value="SENSOR HISTIDINE KINASE YKOH"/>
    <property type="match status" value="1"/>
</dbReference>
<keyword evidence="10" id="KW-0472">Membrane</keyword>
<dbReference type="Pfam" id="PF00512">
    <property type="entry name" value="HisKA"/>
    <property type="match status" value="1"/>
</dbReference>
<keyword evidence="8 10" id="KW-1133">Transmembrane helix</keyword>
<dbReference type="Gene3D" id="3.30.565.10">
    <property type="entry name" value="Histidine kinase-like ATPase, C-terminal domain"/>
    <property type="match status" value="1"/>
</dbReference>
<keyword evidence="14" id="KW-1185">Reference proteome</keyword>
<dbReference type="SMART" id="SM00388">
    <property type="entry name" value="HisKA"/>
    <property type="match status" value="1"/>
</dbReference>
<keyword evidence="6 10" id="KW-0812">Transmembrane</keyword>
<evidence type="ECO:0000256" key="7">
    <source>
        <dbReference type="ARBA" id="ARBA00022777"/>
    </source>
</evidence>
<dbReference type="PANTHER" id="PTHR45436:SF16">
    <property type="entry name" value="HISTIDINE KINASE"/>
    <property type="match status" value="1"/>
</dbReference>
<dbReference type="GO" id="GO:0000155">
    <property type="term" value="F:phosphorelay sensor kinase activity"/>
    <property type="evidence" value="ECO:0007669"/>
    <property type="project" value="InterPro"/>
</dbReference>
<sequence length="422" mass="48006">MLNSLTKRSPANTMTSKLSLYFAFIAIVVGATLFVLSQSMLYWLEDELNRRTLQQSAGTAIVQFKHEAKSPLIITTSIRAYNRVQDLPEKYRALAQYPIGFLDEIQNSDFNDLFLYRSEYIQDGERFPLLIVMNAEHVELSPTEWRSINLISIIVMLVLFLLFGYAIIKLTRRLITPITQLSQQLKSTDPNSHFSVPSDSATEFNELADSLNRYRQQNEKLIRQEQAFARYASHELRTPLTVIQGATWLLKQKSEPEYQTRQRDRIAKAATDMQHTIEALLSLVKQEQAKENVTLRTINRRELEHIIEYVQPLAESKGLSITLQMQCEPKILPSESVLRMLLTNLLNNAINASDAGVIAIEVDQDCIRITDHGTGLNESELSSEGHGLGLLIVDALCQRYDWEFNLSPAPETGCIATLRFAQ</sequence>
<organism evidence="13 14">
    <name type="scientific">Shewanella canadensis</name>
    <dbReference type="NCBI Taxonomy" id="271096"/>
    <lineage>
        <taxon>Bacteria</taxon>
        <taxon>Pseudomonadati</taxon>
        <taxon>Pseudomonadota</taxon>
        <taxon>Gammaproteobacteria</taxon>
        <taxon>Alteromonadales</taxon>
        <taxon>Shewanellaceae</taxon>
        <taxon>Shewanella</taxon>
    </lineage>
</organism>
<dbReference type="CDD" id="cd00082">
    <property type="entry name" value="HisKA"/>
    <property type="match status" value="1"/>
</dbReference>
<comment type="caution">
    <text evidence="13">The sequence shown here is derived from an EMBL/GenBank/DDBJ whole genome shotgun (WGS) entry which is preliminary data.</text>
</comment>
<dbReference type="EMBL" id="RXNU01000001">
    <property type="protein sequence ID" value="RTR40618.1"/>
    <property type="molecule type" value="Genomic_DNA"/>
</dbReference>
<dbReference type="SUPFAM" id="SSF55874">
    <property type="entry name" value="ATPase domain of HSP90 chaperone/DNA topoisomerase II/histidine kinase"/>
    <property type="match status" value="1"/>
</dbReference>
<evidence type="ECO:0000313" key="14">
    <source>
        <dbReference type="Proteomes" id="UP000267448"/>
    </source>
</evidence>
<dbReference type="InterPro" id="IPR036097">
    <property type="entry name" value="HisK_dim/P_sf"/>
</dbReference>
<dbReference type="Proteomes" id="UP000267448">
    <property type="component" value="Unassembled WGS sequence"/>
</dbReference>
<keyword evidence="4" id="KW-0597">Phosphoprotein</keyword>
<keyword evidence="7 13" id="KW-0418">Kinase</keyword>
<dbReference type="PROSITE" id="PS50885">
    <property type="entry name" value="HAMP"/>
    <property type="match status" value="1"/>
</dbReference>
<evidence type="ECO:0000259" key="12">
    <source>
        <dbReference type="PROSITE" id="PS50885"/>
    </source>
</evidence>
<reference evidence="13 14" key="1">
    <citation type="submission" date="2018-12" db="EMBL/GenBank/DDBJ databases">
        <authorList>
            <person name="Yu L."/>
        </authorList>
    </citation>
    <scope>NUCLEOTIDE SEQUENCE [LARGE SCALE GENOMIC DNA]</scope>
    <source>
        <strain evidence="13 14">HAW-EB2</strain>
    </source>
</reference>
<evidence type="ECO:0000259" key="11">
    <source>
        <dbReference type="PROSITE" id="PS50109"/>
    </source>
</evidence>
<evidence type="ECO:0000256" key="8">
    <source>
        <dbReference type="ARBA" id="ARBA00022989"/>
    </source>
</evidence>
<dbReference type="InterPro" id="IPR050428">
    <property type="entry name" value="TCS_sensor_his_kinase"/>
</dbReference>
<dbReference type="InterPro" id="IPR005467">
    <property type="entry name" value="His_kinase_dom"/>
</dbReference>
<evidence type="ECO:0000256" key="6">
    <source>
        <dbReference type="ARBA" id="ARBA00022692"/>
    </source>
</evidence>
<dbReference type="Gene3D" id="6.10.340.10">
    <property type="match status" value="1"/>
</dbReference>
<feature type="transmembrane region" description="Helical" evidence="10">
    <location>
        <begin position="20"/>
        <end position="44"/>
    </location>
</feature>